<gene>
    <name evidence="1" type="ORF">JMJ56_08250</name>
</gene>
<reference evidence="1 2" key="1">
    <citation type="submission" date="2021-01" db="EMBL/GenBank/DDBJ databases">
        <title>Belnapia mucosa sp. nov. and Belnapia arida sp. nov., isolated from the Tabernas Desert (Almeria, Spain).</title>
        <authorList>
            <person name="Molina-Menor E."/>
            <person name="Vidal-Verdu A."/>
            <person name="Calonge A."/>
            <person name="Satari L."/>
            <person name="Pereto J."/>
            <person name="Porcar M."/>
        </authorList>
    </citation>
    <scope>NUCLEOTIDE SEQUENCE [LARGE SCALE GENOMIC DNA]</scope>
    <source>
        <strain evidence="1 2">T18</strain>
    </source>
</reference>
<name>A0ABS1TZY8_9PROT</name>
<dbReference type="EMBL" id="JAETWB010000002">
    <property type="protein sequence ID" value="MBL6077993.1"/>
    <property type="molecule type" value="Genomic_DNA"/>
</dbReference>
<sequence length="94" mass="10614">MAKKRPGVKRRGAAGGGGPLYGYVLIDGKNEKLHSVLSVHVLREQLLVFRDSKVRTRHYDFSRRRLSRMTRRATATFRITSVRCSDRSPAAVTS</sequence>
<accession>A0ABS1TZY8</accession>
<keyword evidence="2" id="KW-1185">Reference proteome</keyword>
<dbReference type="RefSeq" id="WP_202831145.1">
    <property type="nucleotide sequence ID" value="NZ_JAETWB010000002.1"/>
</dbReference>
<organism evidence="1 2">
    <name type="scientific">Belnapia arida</name>
    <dbReference type="NCBI Taxonomy" id="2804533"/>
    <lineage>
        <taxon>Bacteria</taxon>
        <taxon>Pseudomonadati</taxon>
        <taxon>Pseudomonadota</taxon>
        <taxon>Alphaproteobacteria</taxon>
        <taxon>Acetobacterales</taxon>
        <taxon>Roseomonadaceae</taxon>
        <taxon>Belnapia</taxon>
    </lineage>
</organism>
<protein>
    <submittedName>
        <fullName evidence="1">Uncharacterized protein</fullName>
    </submittedName>
</protein>
<comment type="caution">
    <text evidence="1">The sequence shown here is derived from an EMBL/GenBank/DDBJ whole genome shotgun (WGS) entry which is preliminary data.</text>
</comment>
<evidence type="ECO:0000313" key="2">
    <source>
        <dbReference type="Proteomes" id="UP000660885"/>
    </source>
</evidence>
<evidence type="ECO:0000313" key="1">
    <source>
        <dbReference type="EMBL" id="MBL6077993.1"/>
    </source>
</evidence>
<dbReference type="Proteomes" id="UP000660885">
    <property type="component" value="Unassembled WGS sequence"/>
</dbReference>
<proteinExistence type="predicted"/>